<dbReference type="EMBL" id="JANFXK010000014">
    <property type="protein sequence ID" value="MCQ4637611.1"/>
    <property type="molecule type" value="Genomic_DNA"/>
</dbReference>
<evidence type="ECO:0000256" key="1">
    <source>
        <dbReference type="ARBA" id="ARBA00005085"/>
    </source>
</evidence>
<dbReference type="InterPro" id="IPR045864">
    <property type="entry name" value="aa-tRNA-synth_II/BPL/LPL"/>
</dbReference>
<dbReference type="InterPro" id="IPR004562">
    <property type="entry name" value="LipoylTrfase_LipoateP_Ligase"/>
</dbReference>
<evidence type="ECO:0000313" key="9">
    <source>
        <dbReference type="EMBL" id="MCQ4637611.1"/>
    </source>
</evidence>
<dbReference type="EC" id="6.3.1.20" evidence="3"/>
<dbReference type="SUPFAM" id="SSF55681">
    <property type="entry name" value="Class II aaRS and biotin synthetases"/>
    <property type="match status" value="1"/>
</dbReference>
<dbReference type="CDD" id="cd16443">
    <property type="entry name" value="LplA"/>
    <property type="match status" value="1"/>
</dbReference>
<evidence type="ECO:0000256" key="3">
    <source>
        <dbReference type="ARBA" id="ARBA00012367"/>
    </source>
</evidence>
<dbReference type="GO" id="GO:0016979">
    <property type="term" value="F:lipoate-protein ligase activity"/>
    <property type="evidence" value="ECO:0007669"/>
    <property type="project" value="UniProtKB-EC"/>
</dbReference>
<comment type="catalytic activity">
    <reaction evidence="7">
        <text>L-lysyl-[lipoyl-carrier protein] + (R)-lipoate + ATP = N(6)-[(R)-lipoyl]-L-lysyl-[lipoyl-carrier protein] + AMP + diphosphate + H(+)</text>
        <dbReference type="Rhea" id="RHEA:49288"/>
        <dbReference type="Rhea" id="RHEA-COMP:10500"/>
        <dbReference type="Rhea" id="RHEA-COMP:10502"/>
        <dbReference type="ChEBI" id="CHEBI:15378"/>
        <dbReference type="ChEBI" id="CHEBI:29969"/>
        <dbReference type="ChEBI" id="CHEBI:30616"/>
        <dbReference type="ChEBI" id="CHEBI:33019"/>
        <dbReference type="ChEBI" id="CHEBI:83088"/>
        <dbReference type="ChEBI" id="CHEBI:83099"/>
        <dbReference type="ChEBI" id="CHEBI:456215"/>
        <dbReference type="EC" id="6.3.1.20"/>
    </reaction>
</comment>
<keyword evidence="5" id="KW-0547">Nucleotide-binding</keyword>
<name>A0ABT1RQY7_9FIRM</name>
<accession>A0ABT1RQY7</accession>
<reference evidence="9 10" key="1">
    <citation type="submission" date="2022-06" db="EMBL/GenBank/DDBJ databases">
        <title>Isolation of gut microbiota from human fecal samples.</title>
        <authorList>
            <person name="Pamer E.G."/>
            <person name="Barat B."/>
            <person name="Waligurski E."/>
            <person name="Medina S."/>
            <person name="Paddock L."/>
            <person name="Mostad J."/>
        </authorList>
    </citation>
    <scope>NUCLEOTIDE SEQUENCE [LARGE SCALE GENOMIC DNA]</scope>
    <source>
        <strain evidence="9 10">SL.3.17</strain>
    </source>
</reference>
<evidence type="ECO:0000256" key="4">
    <source>
        <dbReference type="ARBA" id="ARBA00022598"/>
    </source>
</evidence>
<dbReference type="RefSeq" id="WP_256132798.1">
    <property type="nucleotide sequence ID" value="NZ_JANFXK010000014.1"/>
</dbReference>
<keyword evidence="6" id="KW-0067">ATP-binding</keyword>
<keyword evidence="10" id="KW-1185">Reference proteome</keyword>
<gene>
    <name evidence="9" type="ORF">NE619_12825</name>
</gene>
<dbReference type="PANTHER" id="PTHR12561:SF3">
    <property type="entry name" value="LIPOYLTRANSFERASE 1, MITOCHONDRIAL"/>
    <property type="match status" value="1"/>
</dbReference>
<evidence type="ECO:0000313" key="10">
    <source>
        <dbReference type="Proteomes" id="UP001524502"/>
    </source>
</evidence>
<proteinExistence type="predicted"/>
<organism evidence="9 10">
    <name type="scientific">Anaerovorax odorimutans</name>
    <dbReference type="NCBI Taxonomy" id="109327"/>
    <lineage>
        <taxon>Bacteria</taxon>
        <taxon>Bacillati</taxon>
        <taxon>Bacillota</taxon>
        <taxon>Clostridia</taxon>
        <taxon>Peptostreptococcales</taxon>
        <taxon>Anaerovoracaceae</taxon>
        <taxon>Anaerovorax</taxon>
    </lineage>
</organism>
<comment type="caution">
    <text evidence="9">The sequence shown here is derived from an EMBL/GenBank/DDBJ whole genome shotgun (WGS) entry which is preliminary data.</text>
</comment>
<dbReference type="InterPro" id="IPR004143">
    <property type="entry name" value="BPL_LPL_catalytic"/>
</dbReference>
<feature type="domain" description="BPL/LPL catalytic" evidence="8">
    <location>
        <begin position="30"/>
        <end position="213"/>
    </location>
</feature>
<dbReference type="Proteomes" id="UP001524502">
    <property type="component" value="Unassembled WGS sequence"/>
</dbReference>
<evidence type="ECO:0000256" key="2">
    <source>
        <dbReference type="ARBA" id="ARBA00005124"/>
    </source>
</evidence>
<dbReference type="PANTHER" id="PTHR12561">
    <property type="entry name" value="LIPOATE-PROTEIN LIGASE"/>
    <property type="match status" value="1"/>
</dbReference>
<keyword evidence="4 9" id="KW-0436">Ligase</keyword>
<evidence type="ECO:0000256" key="5">
    <source>
        <dbReference type="ARBA" id="ARBA00022741"/>
    </source>
</evidence>
<evidence type="ECO:0000256" key="6">
    <source>
        <dbReference type="ARBA" id="ARBA00022840"/>
    </source>
</evidence>
<dbReference type="Pfam" id="PF21948">
    <property type="entry name" value="LplA-B_cat"/>
    <property type="match status" value="1"/>
</dbReference>
<comment type="pathway">
    <text evidence="1">Protein modification; protein lipoylation via exogenous pathway; protein N(6)-(lipoyl)lysine from lipoate: step 2/2.</text>
</comment>
<dbReference type="PROSITE" id="PS51733">
    <property type="entry name" value="BPL_LPL_CATALYTIC"/>
    <property type="match status" value="1"/>
</dbReference>
<comment type="pathway">
    <text evidence="2">Protein modification; protein lipoylation via exogenous pathway; protein N(6)-(lipoyl)lysine from lipoate: step 1/2.</text>
</comment>
<dbReference type="SUPFAM" id="SSF82649">
    <property type="entry name" value="SufE/NifU"/>
    <property type="match status" value="1"/>
</dbReference>
<dbReference type="Gene3D" id="3.30.390.50">
    <property type="entry name" value="CO dehydrogenase flavoprotein, C-terminal domain"/>
    <property type="match status" value="1"/>
</dbReference>
<dbReference type="InterPro" id="IPR019491">
    <property type="entry name" value="Lipoate_protein_ligase_C"/>
</dbReference>
<evidence type="ECO:0000256" key="7">
    <source>
        <dbReference type="ARBA" id="ARBA00048037"/>
    </source>
</evidence>
<evidence type="ECO:0000259" key="8">
    <source>
        <dbReference type="PROSITE" id="PS51733"/>
    </source>
</evidence>
<sequence>MIKRLWLLDTAETLPYKNLAVEEYLTMNVPEETCILFLWRNRHTVVIGRNQNLLKECDVERAEKDGIFMVRRLSGGGAVFHDLGNLNFTFIVRKEDYDISRQIGVILAALENLGITAEQTGRNDVTVCGAKISGNAFYRMSGRCYHHGTLLIDTDKNKIEKYLRVSKEKLALKGVDSVKSRVANLRDFKADITVSEVKEALEDAFGRVYGLPVNRLSEETLPSGTIDPLVQRYLSEEWNRGENRFYNRRLKQRFDWGDIEMLLQIKKGIVKEADIYSDAMDQDYISRMKTSLAGCESSKERLTAAIDRVAVSQNNLSDSMIERIRSDVKALIQNSDLQ</sequence>
<dbReference type="NCBIfam" id="TIGR00545">
    <property type="entry name" value="lipoyltrans"/>
    <property type="match status" value="1"/>
</dbReference>
<dbReference type="Gene3D" id="3.30.930.10">
    <property type="entry name" value="Bira Bifunctional Protein, Domain 2"/>
    <property type="match status" value="1"/>
</dbReference>
<dbReference type="Pfam" id="PF10437">
    <property type="entry name" value="Lip_prot_lig_C"/>
    <property type="match status" value="1"/>
</dbReference>
<protein>
    <recommendedName>
        <fullName evidence="3">lipoate--protein ligase</fullName>
        <ecNumber evidence="3">6.3.1.20</ecNumber>
    </recommendedName>
</protein>